<dbReference type="PIRSF" id="PIRSF018266">
    <property type="entry name" value="FecR"/>
    <property type="match status" value="1"/>
</dbReference>
<protein>
    <submittedName>
        <fullName evidence="4">Ferric-dicitrate binding protein FerR (Iron transport regulator)</fullName>
    </submittedName>
</protein>
<dbReference type="Pfam" id="PF04773">
    <property type="entry name" value="FecR"/>
    <property type="match status" value="1"/>
</dbReference>
<evidence type="ECO:0000313" key="5">
    <source>
        <dbReference type="Proteomes" id="UP000555103"/>
    </source>
</evidence>
<keyword evidence="1" id="KW-0472">Membrane</keyword>
<evidence type="ECO:0000313" key="4">
    <source>
        <dbReference type="EMBL" id="MBB4034806.1"/>
    </source>
</evidence>
<dbReference type="PANTHER" id="PTHR30273">
    <property type="entry name" value="PERIPLASMIC SIGNAL SENSOR AND SIGMA FACTOR ACTIVATOR FECR-RELATED"/>
    <property type="match status" value="1"/>
</dbReference>
<keyword evidence="1" id="KW-1133">Transmembrane helix</keyword>
<dbReference type="Gene3D" id="3.55.50.30">
    <property type="match status" value="1"/>
</dbReference>
<evidence type="ECO:0000259" key="3">
    <source>
        <dbReference type="Pfam" id="PF16344"/>
    </source>
</evidence>
<dbReference type="Gene3D" id="2.60.120.1440">
    <property type="match status" value="1"/>
</dbReference>
<reference evidence="4 5" key="1">
    <citation type="submission" date="2020-08" db="EMBL/GenBank/DDBJ databases">
        <title>Genomic Encyclopedia of Type Strains, Phase IV (KMG-IV): sequencing the most valuable type-strain genomes for metagenomic binning, comparative biology and taxonomic classification.</title>
        <authorList>
            <person name="Goeker M."/>
        </authorList>
    </citation>
    <scope>NUCLEOTIDE SEQUENCE [LARGE SCALE GENOMIC DNA]</scope>
    <source>
        <strain evidence="4 5">DSM 104969</strain>
    </source>
</reference>
<gene>
    <name evidence="4" type="ORF">GGR21_000693</name>
</gene>
<accession>A0A840CHP0</accession>
<comment type="caution">
    <text evidence="4">The sequence shown here is derived from an EMBL/GenBank/DDBJ whole genome shotgun (WGS) entry which is preliminary data.</text>
</comment>
<dbReference type="InterPro" id="IPR006860">
    <property type="entry name" value="FecR"/>
</dbReference>
<dbReference type="PANTHER" id="PTHR30273:SF2">
    <property type="entry name" value="PROTEIN FECR"/>
    <property type="match status" value="1"/>
</dbReference>
<feature type="domain" description="Protein FecR C-terminal" evidence="3">
    <location>
        <begin position="273"/>
        <end position="339"/>
    </location>
</feature>
<keyword evidence="5" id="KW-1185">Reference proteome</keyword>
<dbReference type="InterPro" id="IPR032508">
    <property type="entry name" value="FecR_C"/>
</dbReference>
<dbReference type="GO" id="GO:0016989">
    <property type="term" value="F:sigma factor antagonist activity"/>
    <property type="evidence" value="ECO:0007669"/>
    <property type="project" value="TreeGrafter"/>
</dbReference>
<sequence length="345" mass="39802">MKKEQEQYWRKVIHSINLFKRYFTNELDSGERERIENWQPEKNLNSSKGNFISDKVVEEHGMLVKKKVFNQLGIQNPEGKSPVRRKLFKTPYLVKYASAVAIVSVVIGVSYFMINTGSSVKGEFASVRNEKQLFVQTHDLQIKEVQLPDGSKIHLNSNSSIEYIQKEFGKDKREIWLEGEAYFDVAKNPDKPFIIHSKEITTTVHGTSFNIKSYDDIGEISVTVETGKVEVRSKQSIIGMLTPNKQLVYKEGNKTHVIADRNWEDAAAWMEKRLVLRDANVNELKIRLQQIYEMNIMIEDRVLSGSILNASYPKNTKISSVLQGISEIYEIKYSIDEKNKVVRIY</sequence>
<dbReference type="Pfam" id="PF16344">
    <property type="entry name" value="FecR_C"/>
    <property type="match status" value="1"/>
</dbReference>
<proteinExistence type="predicted"/>
<dbReference type="EMBL" id="JACIEP010000002">
    <property type="protein sequence ID" value="MBB4034806.1"/>
    <property type="molecule type" value="Genomic_DNA"/>
</dbReference>
<evidence type="ECO:0000256" key="1">
    <source>
        <dbReference type="SAM" id="Phobius"/>
    </source>
</evidence>
<evidence type="ECO:0000259" key="2">
    <source>
        <dbReference type="Pfam" id="PF04773"/>
    </source>
</evidence>
<dbReference type="RefSeq" id="WP_183305750.1">
    <property type="nucleotide sequence ID" value="NZ_JACIEP010000002.1"/>
</dbReference>
<keyword evidence="1" id="KW-0812">Transmembrane</keyword>
<feature type="transmembrane region" description="Helical" evidence="1">
    <location>
        <begin position="93"/>
        <end position="114"/>
    </location>
</feature>
<dbReference type="AlphaFoldDB" id="A0A840CHP0"/>
<feature type="domain" description="FecR protein" evidence="2">
    <location>
        <begin position="136"/>
        <end position="230"/>
    </location>
</feature>
<organism evidence="4 5">
    <name type="scientific">Dysgonomonas hofstadii</name>
    <dbReference type="NCBI Taxonomy" id="637886"/>
    <lineage>
        <taxon>Bacteria</taxon>
        <taxon>Pseudomonadati</taxon>
        <taxon>Bacteroidota</taxon>
        <taxon>Bacteroidia</taxon>
        <taxon>Bacteroidales</taxon>
        <taxon>Dysgonomonadaceae</taxon>
        <taxon>Dysgonomonas</taxon>
    </lineage>
</organism>
<dbReference type="InterPro" id="IPR012373">
    <property type="entry name" value="Ferrdict_sens_TM"/>
</dbReference>
<name>A0A840CHP0_9BACT</name>
<dbReference type="Proteomes" id="UP000555103">
    <property type="component" value="Unassembled WGS sequence"/>
</dbReference>